<dbReference type="AlphaFoldDB" id="A0A7S9QBN2"/>
<dbReference type="KEGG" id="poz:I0K15_16350"/>
<accession>A0A7S9QBN2</accession>
<gene>
    <name evidence="1" type="ORF">I0K15_16350</name>
</gene>
<evidence type="ECO:0000313" key="1">
    <source>
        <dbReference type="EMBL" id="QPH53343.1"/>
    </source>
</evidence>
<organism evidence="1 2">
    <name type="scientific">Pontivivens ytuae</name>
    <dbReference type="NCBI Taxonomy" id="2789856"/>
    <lineage>
        <taxon>Bacteria</taxon>
        <taxon>Pseudomonadati</taxon>
        <taxon>Pseudomonadota</taxon>
        <taxon>Alphaproteobacteria</taxon>
        <taxon>Rhodobacterales</taxon>
        <taxon>Paracoccaceae</taxon>
        <taxon>Pontivivens</taxon>
    </lineage>
</organism>
<reference evidence="1 2" key="1">
    <citation type="submission" date="2020-11" db="EMBL/GenBank/DDBJ databases">
        <title>Description of Pontivivens ytuae sp. nov. isolated from deep sea sediment of Mariana Trench.</title>
        <authorList>
            <person name="Wang Z."/>
            <person name="Sun Q.-L."/>
            <person name="Xu X.-D."/>
            <person name="Tang Y.-Z."/>
            <person name="Zhang J."/>
        </authorList>
    </citation>
    <scope>NUCLEOTIDE SEQUENCE [LARGE SCALE GENOMIC DNA]</scope>
    <source>
        <strain evidence="1 2">MT2928</strain>
    </source>
</reference>
<proteinExistence type="predicted"/>
<keyword evidence="2" id="KW-1185">Reference proteome</keyword>
<name>A0A7S9QBN2_9RHOB</name>
<dbReference type="EMBL" id="CP064942">
    <property type="protein sequence ID" value="QPH53343.1"/>
    <property type="molecule type" value="Genomic_DNA"/>
</dbReference>
<evidence type="ECO:0000313" key="2">
    <source>
        <dbReference type="Proteomes" id="UP000594800"/>
    </source>
</evidence>
<sequence length="385" mass="42183">MLYFPPAAFADAAPEAWDAGLAPQIRSIIGQGPILWPGVVQAAIRAGLRSREFLTDLAFFTHFPDRNGRPIAAGEPGATDLVEMWRFFNARVGEILAATSTPSLPRGPLTSFQNIRRVWVHTNTNTVVGTSARARRRRAQLCDLRPTDIVIGTNDISYAHTAFRTNGAFRVYRTATPGPNFDAAIAELKSCGARIHFMTWITPTERWVDEMAATMFALCRRAGARSLLLDAEEPWTKRSASTYPGFVDTVVKPALAAKPCCVGTTHIVAKSVRPKVGPLIRATDYALPQAYPTGSFPGKIQRWAVENYGLLGKPIVMGLSGGSSKSRTDMWHALAASDRLGVAEVYYWSFGLLRTNRTRLDVVKQAANLARATPGLVPRLCSRDR</sequence>
<dbReference type="Proteomes" id="UP000594800">
    <property type="component" value="Chromosome"/>
</dbReference>
<protein>
    <submittedName>
        <fullName evidence="1">Uncharacterized protein</fullName>
    </submittedName>
</protein>
<dbReference type="RefSeq" id="WP_196102553.1">
    <property type="nucleotide sequence ID" value="NZ_CP064942.1"/>
</dbReference>